<evidence type="ECO:0000313" key="2">
    <source>
        <dbReference type="Proteomes" id="UP001497644"/>
    </source>
</evidence>
<name>A0AAV2NPU2_9HYME</name>
<proteinExistence type="predicted"/>
<accession>A0AAV2NPU2</accession>
<dbReference type="Proteomes" id="UP001497644">
    <property type="component" value="Chromosome 3"/>
</dbReference>
<evidence type="ECO:0000313" key="1">
    <source>
        <dbReference type="EMBL" id="CAL1682413.1"/>
    </source>
</evidence>
<keyword evidence="2" id="KW-1185">Reference proteome</keyword>
<sequence>MSNGTVTRMRLAHDFSKGQCEGGYCMWESRLFFQGKKADDDNNSTRYEFCVNARNSLALAEKCRRSV</sequence>
<reference evidence="1" key="1">
    <citation type="submission" date="2024-04" db="EMBL/GenBank/DDBJ databases">
        <authorList>
            <consortium name="Molecular Ecology Group"/>
        </authorList>
    </citation>
    <scope>NUCLEOTIDE SEQUENCE</scope>
</reference>
<dbReference type="AlphaFoldDB" id="A0AAV2NPU2"/>
<protein>
    <submittedName>
        <fullName evidence="1">Uncharacterized protein</fullName>
    </submittedName>
</protein>
<organism evidence="1 2">
    <name type="scientific">Lasius platythorax</name>
    <dbReference type="NCBI Taxonomy" id="488582"/>
    <lineage>
        <taxon>Eukaryota</taxon>
        <taxon>Metazoa</taxon>
        <taxon>Ecdysozoa</taxon>
        <taxon>Arthropoda</taxon>
        <taxon>Hexapoda</taxon>
        <taxon>Insecta</taxon>
        <taxon>Pterygota</taxon>
        <taxon>Neoptera</taxon>
        <taxon>Endopterygota</taxon>
        <taxon>Hymenoptera</taxon>
        <taxon>Apocrita</taxon>
        <taxon>Aculeata</taxon>
        <taxon>Formicoidea</taxon>
        <taxon>Formicidae</taxon>
        <taxon>Formicinae</taxon>
        <taxon>Lasius</taxon>
        <taxon>Lasius</taxon>
    </lineage>
</organism>
<gene>
    <name evidence="1" type="ORF">LPLAT_LOCUS8227</name>
</gene>
<dbReference type="EMBL" id="OZ034826">
    <property type="protein sequence ID" value="CAL1682413.1"/>
    <property type="molecule type" value="Genomic_DNA"/>
</dbReference>